<evidence type="ECO:0000256" key="1">
    <source>
        <dbReference type="SAM" id="MobiDB-lite"/>
    </source>
</evidence>
<dbReference type="Proteomes" id="UP000288805">
    <property type="component" value="Unassembled WGS sequence"/>
</dbReference>
<reference evidence="2 3" key="1">
    <citation type="journal article" date="2018" name="PLoS Genet.">
        <title>Population sequencing reveals clonal diversity and ancestral inbreeding in the grapevine cultivar Chardonnay.</title>
        <authorList>
            <person name="Roach M.J."/>
            <person name="Johnson D.L."/>
            <person name="Bohlmann J."/>
            <person name="van Vuuren H.J."/>
            <person name="Jones S.J."/>
            <person name="Pretorius I.S."/>
            <person name="Schmidt S.A."/>
            <person name="Borneman A.R."/>
        </authorList>
    </citation>
    <scope>NUCLEOTIDE SEQUENCE [LARGE SCALE GENOMIC DNA]</scope>
    <source>
        <strain evidence="3">cv. Chardonnay</strain>
        <tissue evidence="2">Leaf</tissue>
    </source>
</reference>
<protein>
    <submittedName>
        <fullName evidence="2">Uncharacterized protein</fullName>
    </submittedName>
</protein>
<name>A0A438IFU2_VITVI</name>
<sequence>MPTTKIRMSPSSSGKTSYVDSGWPTGATPFALAYRMEAIIPTKIGMPTAKIAMQYQGDNNDELIKQLDWVDEMQGDTAIQMASYHQRAMA</sequence>
<feature type="compositionally biased region" description="Polar residues" evidence="1">
    <location>
        <begin position="9"/>
        <end position="19"/>
    </location>
</feature>
<evidence type="ECO:0000313" key="3">
    <source>
        <dbReference type="Proteomes" id="UP000288805"/>
    </source>
</evidence>
<comment type="caution">
    <text evidence="2">The sequence shown here is derived from an EMBL/GenBank/DDBJ whole genome shotgun (WGS) entry which is preliminary data.</text>
</comment>
<accession>A0A438IFU2</accession>
<proteinExistence type="predicted"/>
<feature type="region of interest" description="Disordered" evidence="1">
    <location>
        <begin position="1"/>
        <end position="20"/>
    </location>
</feature>
<organism evidence="2 3">
    <name type="scientific">Vitis vinifera</name>
    <name type="common">Grape</name>
    <dbReference type="NCBI Taxonomy" id="29760"/>
    <lineage>
        <taxon>Eukaryota</taxon>
        <taxon>Viridiplantae</taxon>
        <taxon>Streptophyta</taxon>
        <taxon>Embryophyta</taxon>
        <taxon>Tracheophyta</taxon>
        <taxon>Spermatophyta</taxon>
        <taxon>Magnoliopsida</taxon>
        <taxon>eudicotyledons</taxon>
        <taxon>Gunneridae</taxon>
        <taxon>Pentapetalae</taxon>
        <taxon>rosids</taxon>
        <taxon>Vitales</taxon>
        <taxon>Vitaceae</taxon>
        <taxon>Viteae</taxon>
        <taxon>Vitis</taxon>
    </lineage>
</organism>
<dbReference type="AlphaFoldDB" id="A0A438IFU2"/>
<gene>
    <name evidence="2" type="ORF">CK203_039068</name>
</gene>
<evidence type="ECO:0000313" key="2">
    <source>
        <dbReference type="EMBL" id="RVW95608.1"/>
    </source>
</evidence>
<dbReference type="EMBL" id="QGNW01000113">
    <property type="protein sequence ID" value="RVW95608.1"/>
    <property type="molecule type" value="Genomic_DNA"/>
</dbReference>